<accession>X6LYP0</accession>
<evidence type="ECO:0000313" key="3">
    <source>
        <dbReference type="Proteomes" id="UP000023152"/>
    </source>
</evidence>
<feature type="region of interest" description="Disordered" evidence="1">
    <location>
        <begin position="110"/>
        <end position="134"/>
    </location>
</feature>
<feature type="compositionally biased region" description="Polar residues" evidence="1">
    <location>
        <begin position="255"/>
        <end position="269"/>
    </location>
</feature>
<dbReference type="EMBL" id="ASPP01026571">
    <property type="protein sequence ID" value="ETO07038.1"/>
    <property type="molecule type" value="Genomic_DNA"/>
</dbReference>
<feature type="non-terminal residue" evidence="2">
    <location>
        <position position="1"/>
    </location>
</feature>
<feature type="compositionally biased region" description="Basic and acidic residues" evidence="1">
    <location>
        <begin position="110"/>
        <end position="119"/>
    </location>
</feature>
<keyword evidence="3" id="KW-1185">Reference proteome</keyword>
<organism evidence="2 3">
    <name type="scientific">Reticulomyxa filosa</name>
    <dbReference type="NCBI Taxonomy" id="46433"/>
    <lineage>
        <taxon>Eukaryota</taxon>
        <taxon>Sar</taxon>
        <taxon>Rhizaria</taxon>
        <taxon>Retaria</taxon>
        <taxon>Foraminifera</taxon>
        <taxon>Monothalamids</taxon>
        <taxon>Reticulomyxidae</taxon>
        <taxon>Reticulomyxa</taxon>
    </lineage>
</organism>
<gene>
    <name evidence="2" type="ORF">RFI_30354</name>
</gene>
<evidence type="ECO:0000256" key="1">
    <source>
        <dbReference type="SAM" id="MobiDB-lite"/>
    </source>
</evidence>
<reference evidence="2 3" key="1">
    <citation type="journal article" date="2013" name="Curr. Biol.">
        <title>The Genome of the Foraminiferan Reticulomyxa filosa.</title>
        <authorList>
            <person name="Glockner G."/>
            <person name="Hulsmann N."/>
            <person name="Schleicher M."/>
            <person name="Noegel A.A."/>
            <person name="Eichinger L."/>
            <person name="Gallinger C."/>
            <person name="Pawlowski J."/>
            <person name="Sierra R."/>
            <person name="Euteneuer U."/>
            <person name="Pillet L."/>
            <person name="Moustafa A."/>
            <person name="Platzer M."/>
            <person name="Groth M."/>
            <person name="Szafranski K."/>
            <person name="Schliwa M."/>
        </authorList>
    </citation>
    <scope>NUCLEOTIDE SEQUENCE [LARGE SCALE GENOMIC DNA]</scope>
</reference>
<sequence length="331" mass="37661">PSYIVLVYLSFIIFYFAITSGFPFQKFSLSSLRSSSTFVGINTEQQIFPLSYQQNALFECATNMEPLPQQLNLNKRYPNTEYLDAIENSWQSLKYSNDISHCNKKIKKSAEKKNQDKKAFQKHSSLPPSLEFSRKPRKTQYTPYTVNDFKTLTPAERGTLGPQLDDEHTLDKKANVCKVRQYATLVHLKNKTHRPKPKSAPLKIKSKLEIVCFFSAFVLLANMKVEQVNKIKWQFQSFNSDPSQLPTSGGPMSIQIDSIQSTPESSRVDTSSFTSATTKKKTPHSQGLQPPSVKTSRGQHSQSHMLLLEQLRETHERNKAIAHALLKIESN</sequence>
<name>X6LYP0_RETFI</name>
<comment type="caution">
    <text evidence="2">The sequence shown here is derived from an EMBL/GenBank/DDBJ whole genome shotgun (WGS) entry which is preliminary data.</text>
</comment>
<evidence type="ECO:0000313" key="2">
    <source>
        <dbReference type="EMBL" id="ETO07038.1"/>
    </source>
</evidence>
<protein>
    <submittedName>
        <fullName evidence="2">Uncharacterized protein</fullName>
    </submittedName>
</protein>
<dbReference type="Proteomes" id="UP000023152">
    <property type="component" value="Unassembled WGS sequence"/>
</dbReference>
<feature type="compositionally biased region" description="Polar residues" evidence="1">
    <location>
        <begin position="284"/>
        <end position="303"/>
    </location>
</feature>
<feature type="region of interest" description="Disordered" evidence="1">
    <location>
        <begin position="242"/>
        <end position="303"/>
    </location>
</feature>
<proteinExistence type="predicted"/>
<dbReference type="AlphaFoldDB" id="X6LYP0"/>